<dbReference type="PANTHER" id="PTHR23513:SF6">
    <property type="entry name" value="MAJOR FACILITATOR SUPERFAMILY ASSOCIATED DOMAIN-CONTAINING PROTEIN"/>
    <property type="match status" value="1"/>
</dbReference>
<protein>
    <submittedName>
        <fullName evidence="7">MFS transporter</fullName>
    </submittedName>
</protein>
<keyword evidence="4 6" id="KW-1133">Transmembrane helix</keyword>
<evidence type="ECO:0000256" key="1">
    <source>
        <dbReference type="ARBA" id="ARBA00004651"/>
    </source>
</evidence>
<feature type="transmembrane region" description="Helical" evidence="6">
    <location>
        <begin position="185"/>
        <end position="208"/>
    </location>
</feature>
<feature type="transmembrane region" description="Helical" evidence="6">
    <location>
        <begin position="346"/>
        <end position="363"/>
    </location>
</feature>
<feature type="transmembrane region" description="Helical" evidence="6">
    <location>
        <begin position="147"/>
        <end position="164"/>
    </location>
</feature>
<evidence type="ECO:0000256" key="4">
    <source>
        <dbReference type="ARBA" id="ARBA00022989"/>
    </source>
</evidence>
<dbReference type="Proteomes" id="UP001320715">
    <property type="component" value="Unassembled WGS sequence"/>
</dbReference>
<evidence type="ECO:0000256" key="5">
    <source>
        <dbReference type="ARBA" id="ARBA00023136"/>
    </source>
</evidence>
<dbReference type="Gene3D" id="1.20.1250.20">
    <property type="entry name" value="MFS general substrate transporter like domains"/>
    <property type="match status" value="1"/>
</dbReference>
<dbReference type="Pfam" id="PF07690">
    <property type="entry name" value="MFS_1"/>
    <property type="match status" value="1"/>
</dbReference>
<feature type="transmembrane region" description="Helical" evidence="6">
    <location>
        <begin position="120"/>
        <end position="141"/>
    </location>
</feature>
<proteinExistence type="predicted"/>
<dbReference type="SUPFAM" id="SSF103473">
    <property type="entry name" value="MFS general substrate transporter"/>
    <property type="match status" value="1"/>
</dbReference>
<keyword evidence="5 6" id="KW-0472">Membrane</keyword>
<dbReference type="CDD" id="cd06173">
    <property type="entry name" value="MFS_MefA_like"/>
    <property type="match status" value="1"/>
</dbReference>
<comment type="caution">
    <text evidence="7">The sequence shown here is derived from an EMBL/GenBank/DDBJ whole genome shotgun (WGS) entry which is preliminary data.</text>
</comment>
<sequence>MAKLMARAWLLRSVLAKFHICSSRLHHRSGHADHSARMPPTSSPDCPRGAPQRNSFNWFLACTFASALGRNGYHIACAWILVAEGFGSPAVAVYFAIISVTELMASPLAGWMSDRLDRRLLYVFADAFRFAAMLTLGAILIVADMRWAIWVSAVVFASCDRIALTASQSMIPSVTAHIRLSTGNSIAFFLTQAGSLFAAALTGLLLHISTPACTFAVLSLAFALSVGLMLAVRQEQVVFRPEATGPAPRLIFDAQLLQLGAIYALLYTGGVLVSVIGPSFVIDELRGTAIVFGQLESAWSAGSIVGALLLIPLVRAARVSVLQFVILGLTACTFATLKILDLPWSLLSFAILGTLYNLGRVAVEVMLQSHVPIAALGRAKGALHSAGVLLGVILFGFIAIAGNTVRPSSVFLAYAVVLAGGTLILSIWRAADTKDDAR</sequence>
<feature type="transmembrane region" description="Helical" evidence="6">
    <location>
        <begin position="214"/>
        <end position="232"/>
    </location>
</feature>
<feature type="transmembrane region" description="Helical" evidence="6">
    <location>
        <begin position="383"/>
        <end position="405"/>
    </location>
</feature>
<evidence type="ECO:0000313" key="7">
    <source>
        <dbReference type="EMBL" id="MCO6410893.1"/>
    </source>
</evidence>
<feature type="transmembrane region" description="Helical" evidence="6">
    <location>
        <begin position="411"/>
        <end position="431"/>
    </location>
</feature>
<gene>
    <name evidence="7" type="ORF">GTW23_22130</name>
</gene>
<accession>A0ABT1CXJ7</accession>
<dbReference type="InterPro" id="IPR011701">
    <property type="entry name" value="MFS"/>
</dbReference>
<evidence type="ECO:0000313" key="8">
    <source>
        <dbReference type="Proteomes" id="UP001320715"/>
    </source>
</evidence>
<keyword evidence="2" id="KW-1003">Cell membrane</keyword>
<feature type="transmembrane region" description="Helical" evidence="6">
    <location>
        <begin position="321"/>
        <end position="340"/>
    </location>
</feature>
<evidence type="ECO:0000256" key="2">
    <source>
        <dbReference type="ARBA" id="ARBA00022475"/>
    </source>
</evidence>
<reference evidence="7 8" key="1">
    <citation type="submission" date="2020-01" db="EMBL/GenBank/DDBJ databases">
        <title>Genomes of bacteria type strains.</title>
        <authorList>
            <person name="Chen J."/>
            <person name="Zhu S."/>
            <person name="Yang J."/>
        </authorList>
    </citation>
    <scope>NUCLEOTIDE SEQUENCE [LARGE SCALE GENOMIC DNA]</scope>
    <source>
        <strain evidence="7 8">DSM 16655</strain>
    </source>
</reference>
<feature type="transmembrane region" description="Helical" evidence="6">
    <location>
        <begin position="297"/>
        <end position="314"/>
    </location>
</feature>
<dbReference type="PANTHER" id="PTHR23513">
    <property type="entry name" value="INTEGRAL MEMBRANE EFFLUX PROTEIN-RELATED"/>
    <property type="match status" value="1"/>
</dbReference>
<keyword evidence="3 6" id="KW-0812">Transmembrane</keyword>
<comment type="subcellular location">
    <subcellularLocation>
        <location evidence="1">Cell membrane</location>
        <topology evidence="1">Multi-pass membrane protein</topology>
    </subcellularLocation>
</comment>
<evidence type="ECO:0000256" key="6">
    <source>
        <dbReference type="SAM" id="Phobius"/>
    </source>
</evidence>
<feature type="transmembrane region" description="Helical" evidence="6">
    <location>
        <begin position="256"/>
        <end position="277"/>
    </location>
</feature>
<dbReference type="InterPro" id="IPR036259">
    <property type="entry name" value="MFS_trans_sf"/>
</dbReference>
<keyword evidence="8" id="KW-1185">Reference proteome</keyword>
<feature type="transmembrane region" description="Helical" evidence="6">
    <location>
        <begin position="88"/>
        <end position="108"/>
    </location>
</feature>
<dbReference type="EMBL" id="JAAAML010000005">
    <property type="protein sequence ID" value="MCO6410893.1"/>
    <property type="molecule type" value="Genomic_DNA"/>
</dbReference>
<evidence type="ECO:0000256" key="3">
    <source>
        <dbReference type="ARBA" id="ARBA00022692"/>
    </source>
</evidence>
<dbReference type="RefSeq" id="WP_252917525.1">
    <property type="nucleotide sequence ID" value="NZ_JAAAML010000005.1"/>
</dbReference>
<organism evidence="7 8">
    <name type="scientific">Hoeflea alexandrii</name>
    <dbReference type="NCBI Taxonomy" id="288436"/>
    <lineage>
        <taxon>Bacteria</taxon>
        <taxon>Pseudomonadati</taxon>
        <taxon>Pseudomonadota</taxon>
        <taxon>Alphaproteobacteria</taxon>
        <taxon>Hyphomicrobiales</taxon>
        <taxon>Rhizobiaceae</taxon>
        <taxon>Hoeflea</taxon>
    </lineage>
</organism>
<name>A0ABT1CXJ7_9HYPH</name>